<accession>A0ABD0KTQ6</accession>
<feature type="compositionally biased region" description="Polar residues" evidence="1">
    <location>
        <begin position="1"/>
        <end position="24"/>
    </location>
</feature>
<protein>
    <submittedName>
        <fullName evidence="2">Uncharacterized protein</fullName>
    </submittedName>
</protein>
<dbReference type="Proteomes" id="UP001519460">
    <property type="component" value="Unassembled WGS sequence"/>
</dbReference>
<feature type="compositionally biased region" description="Basic and acidic residues" evidence="1">
    <location>
        <begin position="26"/>
        <end position="47"/>
    </location>
</feature>
<feature type="region of interest" description="Disordered" evidence="1">
    <location>
        <begin position="1"/>
        <end position="54"/>
    </location>
</feature>
<evidence type="ECO:0000313" key="3">
    <source>
        <dbReference type="Proteomes" id="UP001519460"/>
    </source>
</evidence>
<reference evidence="2 3" key="1">
    <citation type="journal article" date="2023" name="Sci. Data">
        <title>Genome assembly of the Korean intertidal mud-creeper Batillaria attramentaria.</title>
        <authorList>
            <person name="Patra A.K."/>
            <person name="Ho P.T."/>
            <person name="Jun S."/>
            <person name="Lee S.J."/>
            <person name="Kim Y."/>
            <person name="Won Y.J."/>
        </authorList>
    </citation>
    <scope>NUCLEOTIDE SEQUENCE [LARGE SCALE GENOMIC DNA]</scope>
    <source>
        <strain evidence="2">Wonlab-2016</strain>
    </source>
</reference>
<evidence type="ECO:0000256" key="1">
    <source>
        <dbReference type="SAM" id="MobiDB-lite"/>
    </source>
</evidence>
<gene>
    <name evidence="2" type="ORF">BaRGS_00018460</name>
</gene>
<dbReference type="AlphaFoldDB" id="A0ABD0KTQ6"/>
<comment type="caution">
    <text evidence="2">The sequence shown here is derived from an EMBL/GenBank/DDBJ whole genome shotgun (WGS) entry which is preliminary data.</text>
</comment>
<feature type="region of interest" description="Disordered" evidence="1">
    <location>
        <begin position="74"/>
        <end position="97"/>
    </location>
</feature>
<evidence type="ECO:0000313" key="2">
    <source>
        <dbReference type="EMBL" id="KAK7490299.1"/>
    </source>
</evidence>
<proteinExistence type="predicted"/>
<keyword evidence="3" id="KW-1185">Reference proteome</keyword>
<name>A0ABD0KTQ6_9CAEN</name>
<sequence length="97" mass="11284">MVLGHSTQQPHSNGQSFSFTQQVNPELHKEETRETHLPRDLTQERRPPQHIFKSRQWDTRACTVHAMRRPPAMTHLPCETDIDKRHSYSSDGLTNTP</sequence>
<organism evidence="2 3">
    <name type="scientific">Batillaria attramentaria</name>
    <dbReference type="NCBI Taxonomy" id="370345"/>
    <lineage>
        <taxon>Eukaryota</taxon>
        <taxon>Metazoa</taxon>
        <taxon>Spiralia</taxon>
        <taxon>Lophotrochozoa</taxon>
        <taxon>Mollusca</taxon>
        <taxon>Gastropoda</taxon>
        <taxon>Caenogastropoda</taxon>
        <taxon>Sorbeoconcha</taxon>
        <taxon>Cerithioidea</taxon>
        <taxon>Batillariidae</taxon>
        <taxon>Batillaria</taxon>
    </lineage>
</organism>
<dbReference type="EMBL" id="JACVVK020000128">
    <property type="protein sequence ID" value="KAK7490299.1"/>
    <property type="molecule type" value="Genomic_DNA"/>
</dbReference>